<dbReference type="PANTHER" id="PTHR15162">
    <property type="entry name" value="ASPARTOACYLASE"/>
    <property type="match status" value="1"/>
</dbReference>
<dbReference type="RefSeq" id="WP_271426135.1">
    <property type="nucleotide sequence ID" value="NZ_JAQIPB010000001.1"/>
</dbReference>
<evidence type="ECO:0000313" key="6">
    <source>
        <dbReference type="EMBL" id="MDA7414858.1"/>
    </source>
</evidence>
<reference evidence="6" key="1">
    <citation type="submission" date="2023-01" db="EMBL/GenBank/DDBJ databases">
        <title>Xenophilus mangrovi sp. nov., isolated from soil of Mangrove nature reserve.</title>
        <authorList>
            <person name="Xu S."/>
            <person name="Liu Z."/>
            <person name="Xu Y."/>
        </authorList>
    </citation>
    <scope>NUCLEOTIDE SEQUENCE</scope>
    <source>
        <strain evidence="6">YW8</strain>
    </source>
</reference>
<keyword evidence="2" id="KW-0479">Metal-binding</keyword>
<organism evidence="6 7">
    <name type="scientific">Xenophilus arseniciresistens</name>
    <dbReference type="NCBI Taxonomy" id="1283306"/>
    <lineage>
        <taxon>Bacteria</taxon>
        <taxon>Pseudomonadati</taxon>
        <taxon>Pseudomonadota</taxon>
        <taxon>Betaproteobacteria</taxon>
        <taxon>Burkholderiales</taxon>
        <taxon>Comamonadaceae</taxon>
        <taxon>Xenophilus</taxon>
    </lineage>
</organism>
<dbReference type="PANTHER" id="PTHR15162:SF7">
    <property type="entry name" value="SUCCINYLGLUTAMATE DESUCCINYLASE"/>
    <property type="match status" value="1"/>
</dbReference>
<dbReference type="SUPFAM" id="SSF53187">
    <property type="entry name" value="Zn-dependent exopeptidases"/>
    <property type="match status" value="1"/>
</dbReference>
<dbReference type="GO" id="GO:0005829">
    <property type="term" value="C:cytosol"/>
    <property type="evidence" value="ECO:0007669"/>
    <property type="project" value="TreeGrafter"/>
</dbReference>
<feature type="domain" description="Succinylglutamate desuccinylase/Aspartoacylase catalytic" evidence="5">
    <location>
        <begin position="42"/>
        <end position="157"/>
    </location>
</feature>
<dbReference type="InterPro" id="IPR050178">
    <property type="entry name" value="AspA/AstE_fam"/>
</dbReference>
<dbReference type="InterPro" id="IPR055438">
    <property type="entry name" value="AstE_AspA_cat"/>
</dbReference>
<gene>
    <name evidence="6" type="ORF">PGB34_00645</name>
</gene>
<dbReference type="GO" id="GO:0046872">
    <property type="term" value="F:metal ion binding"/>
    <property type="evidence" value="ECO:0007669"/>
    <property type="project" value="UniProtKB-KW"/>
</dbReference>
<keyword evidence="7" id="KW-1185">Reference proteome</keyword>
<comment type="cofactor">
    <cofactor evidence="1">
        <name>Zn(2+)</name>
        <dbReference type="ChEBI" id="CHEBI:29105"/>
    </cofactor>
</comment>
<sequence length="319" mass="34896">MSTTPQPTPHAPALEVLPRDLSAYRQGNVGVDYVHRFESGRPGPHVLINALTHGNEICGMAAATHLLDTGVRPLVGTLTVSFANVAAYESFDIEKPYESRQLVHNMNRIWSAEWLDGAEHSPELQRAREMRAVVDAADHILDIHSTSQDVVPFWVYPGHARNGKVAQALGLPPVHLLMPQGLGSGTPLIQYGRHGDDGPGPGVALVVECGQHFSHAASTLATAVTLDFLAHFGLVEPRPGRAPAGPQRRFELLQTHMVHTPEFRFARPLVGFETFAKDELIATDGDERRIVSPCDDCTVFMPTREPIVGREAVYLTRPI</sequence>
<evidence type="ECO:0000256" key="1">
    <source>
        <dbReference type="ARBA" id="ARBA00001947"/>
    </source>
</evidence>
<keyword evidence="3" id="KW-0378">Hydrolase</keyword>
<evidence type="ECO:0000256" key="4">
    <source>
        <dbReference type="ARBA" id="ARBA00022833"/>
    </source>
</evidence>
<evidence type="ECO:0000313" key="7">
    <source>
        <dbReference type="Proteomes" id="UP001212602"/>
    </source>
</evidence>
<dbReference type="GO" id="GO:0016788">
    <property type="term" value="F:hydrolase activity, acting on ester bonds"/>
    <property type="evidence" value="ECO:0007669"/>
    <property type="project" value="InterPro"/>
</dbReference>
<evidence type="ECO:0000256" key="2">
    <source>
        <dbReference type="ARBA" id="ARBA00022723"/>
    </source>
</evidence>
<dbReference type="Gene3D" id="3.40.630.10">
    <property type="entry name" value="Zn peptidases"/>
    <property type="match status" value="1"/>
</dbReference>
<comment type="caution">
    <text evidence="6">The sequence shown here is derived from an EMBL/GenBank/DDBJ whole genome shotgun (WGS) entry which is preliminary data.</text>
</comment>
<protein>
    <submittedName>
        <fullName evidence="6">Succinylglutamate desuccinylase/aspartoacylase family protein</fullName>
    </submittedName>
</protein>
<proteinExistence type="predicted"/>
<keyword evidence="4" id="KW-0862">Zinc</keyword>
<evidence type="ECO:0000259" key="5">
    <source>
        <dbReference type="Pfam" id="PF24827"/>
    </source>
</evidence>
<name>A0AAE3N4Q6_9BURK</name>
<dbReference type="Proteomes" id="UP001212602">
    <property type="component" value="Unassembled WGS sequence"/>
</dbReference>
<dbReference type="AlphaFoldDB" id="A0AAE3N4Q6"/>
<evidence type="ECO:0000256" key="3">
    <source>
        <dbReference type="ARBA" id="ARBA00022801"/>
    </source>
</evidence>
<dbReference type="Pfam" id="PF24827">
    <property type="entry name" value="AstE_AspA_cat"/>
    <property type="match status" value="1"/>
</dbReference>
<accession>A0AAE3N4Q6</accession>
<dbReference type="EMBL" id="JAQIPB010000001">
    <property type="protein sequence ID" value="MDA7414858.1"/>
    <property type="molecule type" value="Genomic_DNA"/>
</dbReference>